<reference evidence="4 5" key="1">
    <citation type="submission" date="2019-04" db="EMBL/GenBank/DDBJ databases">
        <title>Friends and foes A comparative genomics studyof 23 Aspergillus species from section Flavi.</title>
        <authorList>
            <consortium name="DOE Joint Genome Institute"/>
            <person name="Kjaerbolling I."/>
            <person name="Vesth T."/>
            <person name="Frisvad J.C."/>
            <person name="Nybo J.L."/>
            <person name="Theobald S."/>
            <person name="Kildgaard S."/>
            <person name="Isbrandt T."/>
            <person name="Kuo A."/>
            <person name="Sato A."/>
            <person name="Lyhne E.K."/>
            <person name="Kogle M.E."/>
            <person name="Wiebenga A."/>
            <person name="Kun R.S."/>
            <person name="Lubbers R.J."/>
            <person name="Makela M.R."/>
            <person name="Barry K."/>
            <person name="Chovatia M."/>
            <person name="Clum A."/>
            <person name="Daum C."/>
            <person name="Haridas S."/>
            <person name="He G."/>
            <person name="LaButti K."/>
            <person name="Lipzen A."/>
            <person name="Mondo S."/>
            <person name="Riley R."/>
            <person name="Salamov A."/>
            <person name="Simmons B.A."/>
            <person name="Magnuson J.K."/>
            <person name="Henrissat B."/>
            <person name="Mortensen U.H."/>
            <person name="Larsen T.O."/>
            <person name="Devries R.P."/>
            <person name="Grigoriev I.V."/>
            <person name="Machida M."/>
            <person name="Baker S.E."/>
            <person name="Andersen M.R."/>
        </authorList>
    </citation>
    <scope>NUCLEOTIDE SEQUENCE [LARGE SCALE GENOMIC DNA]</scope>
    <source>
        <strain evidence="4 5">IBT 29228</strain>
    </source>
</reference>
<dbReference type="Gene3D" id="3.40.50.720">
    <property type="entry name" value="NAD(P)-binding Rossmann-like Domain"/>
    <property type="match status" value="1"/>
</dbReference>
<proteinExistence type="inferred from homology"/>
<protein>
    <recommendedName>
        <fullName evidence="3">NAD-dependent epimerase/dehydratase domain-containing protein</fullName>
    </recommendedName>
</protein>
<keyword evidence="5" id="KW-1185">Reference proteome</keyword>
<organism evidence="4 5">
    <name type="scientific">Aspergillus bertholletiae</name>
    <dbReference type="NCBI Taxonomy" id="1226010"/>
    <lineage>
        <taxon>Eukaryota</taxon>
        <taxon>Fungi</taxon>
        <taxon>Dikarya</taxon>
        <taxon>Ascomycota</taxon>
        <taxon>Pezizomycotina</taxon>
        <taxon>Eurotiomycetes</taxon>
        <taxon>Eurotiomycetidae</taxon>
        <taxon>Eurotiales</taxon>
        <taxon>Aspergillaceae</taxon>
        <taxon>Aspergillus</taxon>
        <taxon>Aspergillus subgen. Circumdati</taxon>
    </lineage>
</organism>
<dbReference type="InterPro" id="IPR050425">
    <property type="entry name" value="NAD(P)_dehydrat-like"/>
</dbReference>
<dbReference type="InterPro" id="IPR001509">
    <property type="entry name" value="Epimerase_deHydtase"/>
</dbReference>
<dbReference type="OrthoDB" id="2735536at2759"/>
<gene>
    <name evidence="4" type="ORF">BDV26DRAFT_292186</name>
</gene>
<dbReference type="Pfam" id="PF01370">
    <property type="entry name" value="Epimerase"/>
    <property type="match status" value="1"/>
</dbReference>
<dbReference type="PANTHER" id="PTHR10366:SF562">
    <property type="entry name" value="ALDEHYDE REDUCTASE II (AFU_ORTHOLOGUE AFUA_1G11360)"/>
    <property type="match status" value="1"/>
</dbReference>
<dbReference type="InterPro" id="IPR036291">
    <property type="entry name" value="NAD(P)-bd_dom_sf"/>
</dbReference>
<dbReference type="GO" id="GO:0016616">
    <property type="term" value="F:oxidoreductase activity, acting on the CH-OH group of donors, NAD or NADP as acceptor"/>
    <property type="evidence" value="ECO:0007669"/>
    <property type="project" value="TreeGrafter"/>
</dbReference>
<evidence type="ECO:0000256" key="2">
    <source>
        <dbReference type="ARBA" id="ARBA00023445"/>
    </source>
</evidence>
<evidence type="ECO:0000259" key="3">
    <source>
        <dbReference type="Pfam" id="PF01370"/>
    </source>
</evidence>
<dbReference type="Proteomes" id="UP000326198">
    <property type="component" value="Unassembled WGS sequence"/>
</dbReference>
<dbReference type="SUPFAM" id="SSF51735">
    <property type="entry name" value="NAD(P)-binding Rossmann-fold domains"/>
    <property type="match status" value="1"/>
</dbReference>
<sequence length="347" mass="38074">MLSPALTIPRGSLVVVTGANGYIGSHVVDQLLQQGYNVRGTVRNTTRSSWMNDYFGAEYGTGRFFLAEVPDISQGGAFDEAVKGAAGIVHVATPVMQFHDPHIAIPIAVNGTVNALASAAAEPTVRRVVVTSSSSAATSPQPNKVFSIDEKTWNEASVEAAWAPPPYKGYQRRLDVYAASKTQAEQAAWKFMEDKTPHFVLNTILPSANMGAILSPKNQGYPSSARWIKAVWEGFPGKEGQEVKYNPPQYYVNVQDDARVHVAALIYPDVQNERLFAYAHPCSWNNILAILRRLYPQQTFIDDIPDLGEDKSKVANQRAENLLNRISGLPAWTSLEQSVQDATEAWV</sequence>
<dbReference type="AlphaFoldDB" id="A0A5N7B9U6"/>
<name>A0A5N7B9U6_9EURO</name>
<comment type="similarity">
    <text evidence="2">Belongs to the NAD(P)-dependent epimerase/dehydratase family. Dihydroflavonol-4-reductase subfamily.</text>
</comment>
<evidence type="ECO:0000256" key="1">
    <source>
        <dbReference type="ARBA" id="ARBA00023002"/>
    </source>
</evidence>
<keyword evidence="1" id="KW-0560">Oxidoreductase</keyword>
<feature type="domain" description="NAD-dependent epimerase/dehydratase" evidence="3">
    <location>
        <begin position="14"/>
        <end position="196"/>
    </location>
</feature>
<dbReference type="EMBL" id="ML736207">
    <property type="protein sequence ID" value="KAE8378519.1"/>
    <property type="molecule type" value="Genomic_DNA"/>
</dbReference>
<dbReference type="FunFam" id="3.40.50.720:FF:000426">
    <property type="entry name" value="Aldehyde reductase 2"/>
    <property type="match status" value="1"/>
</dbReference>
<evidence type="ECO:0000313" key="5">
    <source>
        <dbReference type="Proteomes" id="UP000326198"/>
    </source>
</evidence>
<dbReference type="PANTHER" id="PTHR10366">
    <property type="entry name" value="NAD DEPENDENT EPIMERASE/DEHYDRATASE"/>
    <property type="match status" value="1"/>
</dbReference>
<accession>A0A5N7B9U6</accession>
<evidence type="ECO:0000313" key="4">
    <source>
        <dbReference type="EMBL" id="KAE8378519.1"/>
    </source>
</evidence>